<dbReference type="Proteomes" id="UP000770586">
    <property type="component" value="Unassembled WGS sequence"/>
</dbReference>
<dbReference type="GO" id="GO:0046914">
    <property type="term" value="F:transition metal ion binding"/>
    <property type="evidence" value="ECO:0007669"/>
    <property type="project" value="InterPro"/>
</dbReference>
<dbReference type="RefSeq" id="WP_209546836.1">
    <property type="nucleotide sequence ID" value="NZ_BAAADX010000002.1"/>
</dbReference>
<dbReference type="Pfam" id="PF01325">
    <property type="entry name" value="Fe_dep_repress"/>
    <property type="match status" value="1"/>
</dbReference>
<dbReference type="GO" id="GO:0003677">
    <property type="term" value="F:DNA binding"/>
    <property type="evidence" value="ECO:0007669"/>
    <property type="project" value="InterPro"/>
</dbReference>
<feature type="domain" description="HTH dtxR-type" evidence="1">
    <location>
        <begin position="1"/>
        <end position="62"/>
    </location>
</feature>
<accession>A0A8J7UQ48</accession>
<dbReference type="OrthoDB" id="266552at2157"/>
<keyword evidence="3" id="KW-1185">Reference proteome</keyword>
<dbReference type="InterPro" id="IPR022689">
    <property type="entry name" value="Iron_dep_repressor"/>
</dbReference>
<dbReference type="InterPro" id="IPR050536">
    <property type="entry name" value="DtxR_MntR_Metal-Reg"/>
</dbReference>
<name>A0A8J7UQ48_9EURY</name>
<dbReference type="SMART" id="SM00529">
    <property type="entry name" value="HTH_DTXR"/>
    <property type="match status" value="1"/>
</dbReference>
<dbReference type="InterPro" id="IPR022687">
    <property type="entry name" value="HTH_DTXR"/>
</dbReference>
<dbReference type="GO" id="GO:0003700">
    <property type="term" value="F:DNA-binding transcription factor activity"/>
    <property type="evidence" value="ECO:0007669"/>
    <property type="project" value="InterPro"/>
</dbReference>
<proteinExistence type="predicted"/>
<dbReference type="PROSITE" id="PS50944">
    <property type="entry name" value="HTH_DTXR"/>
    <property type="match status" value="1"/>
</dbReference>
<protein>
    <submittedName>
        <fullName evidence="2">DtxR family Mn-dependent transcriptional regulator</fullName>
    </submittedName>
</protein>
<evidence type="ECO:0000313" key="3">
    <source>
        <dbReference type="Proteomes" id="UP000770586"/>
    </source>
</evidence>
<comment type="caution">
    <text evidence="2">The sequence shown here is derived from an EMBL/GenBank/DDBJ whole genome shotgun (WGS) entry which is preliminary data.</text>
</comment>
<dbReference type="PANTHER" id="PTHR33238:SF7">
    <property type="entry name" value="IRON-DEPENDENT TRANSCRIPTIONAL REGULATOR"/>
    <property type="match status" value="1"/>
</dbReference>
<dbReference type="AlphaFoldDB" id="A0A8J7UQ48"/>
<dbReference type="PANTHER" id="PTHR33238">
    <property type="entry name" value="IRON (METAL) DEPENDENT REPRESSOR, DTXR FAMILY"/>
    <property type="match status" value="1"/>
</dbReference>
<dbReference type="InterPro" id="IPR036388">
    <property type="entry name" value="WH-like_DNA-bd_sf"/>
</dbReference>
<dbReference type="SUPFAM" id="SSF46785">
    <property type="entry name" value="Winged helix' DNA-binding domain"/>
    <property type="match status" value="1"/>
</dbReference>
<dbReference type="InterPro" id="IPR036390">
    <property type="entry name" value="WH_DNA-bd_sf"/>
</dbReference>
<dbReference type="Gene3D" id="1.10.10.10">
    <property type="entry name" value="Winged helix-like DNA-binding domain superfamily/Winged helix DNA-binding domain"/>
    <property type="match status" value="1"/>
</dbReference>
<gene>
    <name evidence="2" type="ORF">J2744_001776</name>
</gene>
<reference evidence="2 3" key="1">
    <citation type="submission" date="2021-03" db="EMBL/GenBank/DDBJ databases">
        <title>Genomic Encyclopedia of Type Strains, Phase IV (KMG-IV): sequencing the most valuable type-strain genomes for metagenomic binning, comparative biology and taxonomic classification.</title>
        <authorList>
            <person name="Goeker M."/>
        </authorList>
    </citation>
    <scope>NUCLEOTIDE SEQUENCE [LARGE SCALE GENOMIC DNA]</scope>
    <source>
        <strain evidence="2 3">DSM 12287</strain>
    </source>
</reference>
<sequence>MNRTGRYLLAIHALTRRGTSPIRTKAVAEELDRSQAAVTEKFKRLDDAGLVAYEPYRGVTLTEAGRSRAVTTRRVYAIVLWFYRSVLKIDSCEAEAMKVAEALGPSAANRLTEVVPSGVYSTVSIEDVPLAVPRDETLEGV</sequence>
<evidence type="ECO:0000259" key="1">
    <source>
        <dbReference type="PROSITE" id="PS50944"/>
    </source>
</evidence>
<organism evidence="2 3">
    <name type="scientific">Halorubrum trapanicum</name>
    <dbReference type="NCBI Taxonomy" id="29284"/>
    <lineage>
        <taxon>Archaea</taxon>
        <taxon>Methanobacteriati</taxon>
        <taxon>Methanobacteriota</taxon>
        <taxon>Stenosarchaea group</taxon>
        <taxon>Halobacteria</taxon>
        <taxon>Halobacteriales</taxon>
        <taxon>Haloferacaceae</taxon>
        <taxon>Halorubrum</taxon>
    </lineage>
</organism>
<evidence type="ECO:0000313" key="2">
    <source>
        <dbReference type="EMBL" id="MBP1902093.1"/>
    </source>
</evidence>
<dbReference type="EMBL" id="JAGGKE010000006">
    <property type="protein sequence ID" value="MBP1902093.1"/>
    <property type="molecule type" value="Genomic_DNA"/>
</dbReference>